<dbReference type="InterPro" id="IPR027417">
    <property type="entry name" value="P-loop_NTPase"/>
</dbReference>
<sequence>MALSRDTTETDLKQRREIRAGTAYYIDQCAVRAATEGRILVLEGLEKAERNVLPVLNNLLENREMQLEDGRFLMSAERYDKLLKEHDKEALDAWRIVRVSEDFRVIALGLPVPRYLGNPLDPPLRSRFQARDVYYLPFKDHLSQLYFIGNNISTESPLMVNSFPMMSVQHIINWLYPYNVLLGKEGQTAVEDALKRFELQDSRKFSVPTNVVSVKKKEEEQSLQADVTISIGGEAVTCQVPAGTHPSGVQSPRTEGFVRTFSHEQLLAQMMQSHMVKDLCLIGQKGCGKTVVAKAFAALLGYNIEPIMLYQARHDSTRPPAAKVHAAQRGHLLEAVSPGHRCPPGEAAHSGRPSPRQPRHAGRPPKVPQW</sequence>
<reference evidence="3 4" key="1">
    <citation type="journal article" date="2013" name="Proc. Natl. Acad. Sci. U.S.A.">
        <title>The king cobra genome reveals dynamic gene evolution and adaptation in the snake venom system.</title>
        <authorList>
            <person name="Vonk F.J."/>
            <person name="Casewell N.R."/>
            <person name="Henkel C.V."/>
            <person name="Heimberg A.M."/>
            <person name="Jansen H.J."/>
            <person name="McCleary R.J."/>
            <person name="Kerkkamp H.M."/>
            <person name="Vos R.A."/>
            <person name="Guerreiro I."/>
            <person name="Calvete J.J."/>
            <person name="Wuster W."/>
            <person name="Woods A.E."/>
            <person name="Logan J.M."/>
            <person name="Harrison R.A."/>
            <person name="Castoe T.A."/>
            <person name="de Koning A.P."/>
            <person name="Pollock D.D."/>
            <person name="Yandell M."/>
            <person name="Calderon D."/>
            <person name="Renjifo C."/>
            <person name="Currier R.B."/>
            <person name="Salgado D."/>
            <person name="Pla D."/>
            <person name="Sanz L."/>
            <person name="Hyder A.S."/>
            <person name="Ribeiro J.M."/>
            <person name="Arntzen J.W."/>
            <person name="van den Thillart G.E."/>
            <person name="Boetzer M."/>
            <person name="Pirovano W."/>
            <person name="Dirks R.P."/>
            <person name="Spaink H.P."/>
            <person name="Duboule D."/>
            <person name="McGlinn E."/>
            <person name="Kini R.M."/>
            <person name="Richardson M.K."/>
        </authorList>
    </citation>
    <scope>NUCLEOTIDE SEQUENCE</scope>
    <source>
        <tissue evidence="3">Blood</tissue>
    </source>
</reference>
<dbReference type="Pfam" id="PF07728">
    <property type="entry name" value="AAA_5"/>
    <property type="match status" value="2"/>
</dbReference>
<evidence type="ECO:0000313" key="3">
    <source>
        <dbReference type="EMBL" id="ETE57470.1"/>
    </source>
</evidence>
<feature type="non-terminal residue" evidence="3">
    <location>
        <position position="1"/>
    </location>
</feature>
<dbReference type="SUPFAM" id="SSF52540">
    <property type="entry name" value="P-loop containing nucleoside triphosphate hydrolases"/>
    <property type="match status" value="2"/>
</dbReference>
<dbReference type="FunFam" id="3.40.50.300:FF:000587">
    <property type="entry name" value="von Willebrand factor A domain containing 8"/>
    <property type="match status" value="1"/>
</dbReference>
<feature type="region of interest" description="Disordered" evidence="1">
    <location>
        <begin position="336"/>
        <end position="370"/>
    </location>
</feature>
<dbReference type="Proteomes" id="UP000018936">
    <property type="component" value="Unassembled WGS sequence"/>
</dbReference>
<dbReference type="InterPro" id="IPR039891">
    <property type="entry name" value="VWA8"/>
</dbReference>
<keyword evidence="4" id="KW-1185">Reference proteome</keyword>
<dbReference type="InterPro" id="IPR011704">
    <property type="entry name" value="ATPase_dyneun-rel_AAA"/>
</dbReference>
<organism evidence="3 4">
    <name type="scientific">Ophiophagus hannah</name>
    <name type="common">King cobra</name>
    <name type="synonym">Naja hannah</name>
    <dbReference type="NCBI Taxonomy" id="8665"/>
    <lineage>
        <taxon>Eukaryota</taxon>
        <taxon>Metazoa</taxon>
        <taxon>Chordata</taxon>
        <taxon>Craniata</taxon>
        <taxon>Vertebrata</taxon>
        <taxon>Euteleostomi</taxon>
        <taxon>Lepidosauria</taxon>
        <taxon>Squamata</taxon>
        <taxon>Bifurcata</taxon>
        <taxon>Unidentata</taxon>
        <taxon>Episquamata</taxon>
        <taxon>Toxicofera</taxon>
        <taxon>Serpentes</taxon>
        <taxon>Colubroidea</taxon>
        <taxon>Elapidae</taxon>
        <taxon>Elapinae</taxon>
        <taxon>Ophiophagus</taxon>
    </lineage>
</organism>
<dbReference type="PANTHER" id="PTHR21610">
    <property type="entry name" value="VON WILLEBRAND FACTOR A DOMAIN-CONTAINING PROTEIN 8"/>
    <property type="match status" value="1"/>
</dbReference>
<dbReference type="PANTHER" id="PTHR21610:SF9">
    <property type="entry name" value="VON WILLEBRAND FACTOR A DOMAIN-CONTAINING PROTEIN 8"/>
    <property type="match status" value="1"/>
</dbReference>
<dbReference type="OrthoDB" id="5186at2759"/>
<dbReference type="EMBL" id="AZIM01008392">
    <property type="protein sequence ID" value="ETE57470.1"/>
    <property type="molecule type" value="Genomic_DNA"/>
</dbReference>
<proteinExistence type="predicted"/>
<evidence type="ECO:0000259" key="2">
    <source>
        <dbReference type="Pfam" id="PF07728"/>
    </source>
</evidence>
<dbReference type="Gene3D" id="3.40.50.300">
    <property type="entry name" value="P-loop containing nucleotide triphosphate hydrolases"/>
    <property type="match status" value="2"/>
</dbReference>
<dbReference type="GO" id="GO:0005524">
    <property type="term" value="F:ATP binding"/>
    <property type="evidence" value="ECO:0007669"/>
    <property type="project" value="InterPro"/>
</dbReference>
<dbReference type="GO" id="GO:0005737">
    <property type="term" value="C:cytoplasm"/>
    <property type="evidence" value="ECO:0007669"/>
    <property type="project" value="TreeGrafter"/>
</dbReference>
<comment type="caution">
    <text evidence="3">The sequence shown here is derived from an EMBL/GenBank/DDBJ whole genome shotgun (WGS) entry which is preliminary data.</text>
</comment>
<dbReference type="GO" id="GO:0016887">
    <property type="term" value="F:ATP hydrolysis activity"/>
    <property type="evidence" value="ECO:0007669"/>
    <property type="project" value="InterPro"/>
</dbReference>
<gene>
    <name evidence="3" type="ORF">L345_16814</name>
</gene>
<feature type="domain" description="ATPase dynein-related AAA" evidence="2">
    <location>
        <begin position="278"/>
        <end position="311"/>
    </location>
</feature>
<accession>V8N5V9</accession>
<dbReference type="AlphaFoldDB" id="V8N5V9"/>
<protein>
    <recommendedName>
        <fullName evidence="2">ATPase dynein-related AAA domain-containing protein</fullName>
    </recommendedName>
</protein>
<feature type="domain" description="ATPase dynein-related AAA" evidence="2">
    <location>
        <begin position="1"/>
        <end position="128"/>
    </location>
</feature>
<evidence type="ECO:0000313" key="4">
    <source>
        <dbReference type="Proteomes" id="UP000018936"/>
    </source>
</evidence>
<evidence type="ECO:0000256" key="1">
    <source>
        <dbReference type="SAM" id="MobiDB-lite"/>
    </source>
</evidence>
<name>V8N5V9_OPHHA</name>